<name>A0AA40CXM0_9PEZI</name>
<dbReference type="EMBL" id="JAULSV010000001">
    <property type="protein sequence ID" value="KAK0655310.1"/>
    <property type="molecule type" value="Genomic_DNA"/>
</dbReference>
<reference evidence="2" key="1">
    <citation type="submission" date="2023-06" db="EMBL/GenBank/DDBJ databases">
        <title>Genome-scale phylogeny and comparative genomics of the fungal order Sordariales.</title>
        <authorList>
            <consortium name="Lawrence Berkeley National Laboratory"/>
            <person name="Hensen N."/>
            <person name="Bonometti L."/>
            <person name="Westerberg I."/>
            <person name="Brannstrom I.O."/>
            <person name="Guillou S."/>
            <person name="Cros-Aarteil S."/>
            <person name="Calhoun S."/>
            <person name="Haridas S."/>
            <person name="Kuo A."/>
            <person name="Mondo S."/>
            <person name="Pangilinan J."/>
            <person name="Riley R."/>
            <person name="Labutti K."/>
            <person name="Andreopoulos B."/>
            <person name="Lipzen A."/>
            <person name="Chen C."/>
            <person name="Yanf M."/>
            <person name="Daum C."/>
            <person name="Ng V."/>
            <person name="Clum A."/>
            <person name="Steindorff A."/>
            <person name="Ohm R."/>
            <person name="Martin F."/>
            <person name="Silar P."/>
            <person name="Natvig D."/>
            <person name="Lalanne C."/>
            <person name="Gautier V."/>
            <person name="Ament-Velasquez S.L."/>
            <person name="Kruys A."/>
            <person name="Hutchinson M.I."/>
            <person name="Powell A.J."/>
            <person name="Barry K."/>
            <person name="Miller A.N."/>
            <person name="Grigoriev I.V."/>
            <person name="Debuchy R."/>
            <person name="Gladieux P."/>
            <person name="Thoren M.H."/>
            <person name="Johannesson H."/>
        </authorList>
    </citation>
    <scope>NUCLEOTIDE SEQUENCE</scope>
    <source>
        <strain evidence="2">SMH2532-1</strain>
    </source>
</reference>
<gene>
    <name evidence="2" type="ORF">B0T16DRAFT_498960</name>
</gene>
<proteinExistence type="predicted"/>
<comment type="caution">
    <text evidence="2">The sequence shown here is derived from an EMBL/GenBank/DDBJ whole genome shotgun (WGS) entry which is preliminary data.</text>
</comment>
<evidence type="ECO:0000313" key="2">
    <source>
        <dbReference type="EMBL" id="KAK0655310.1"/>
    </source>
</evidence>
<protein>
    <submittedName>
        <fullName evidence="2">Uncharacterized protein</fullName>
    </submittedName>
</protein>
<sequence>MNGTEARLYVSWKHSDLDYYMQKDYIDFRKHVKNIIDWGKDKRLKDIRESLDNLLEESRKRASGAAKHKPRHDTKQTQSEQEDPHWQWSATAGQYYHVNPDRTIEWGTTNTTASLPGKRLLNASIRSLGHRP</sequence>
<evidence type="ECO:0000256" key="1">
    <source>
        <dbReference type="SAM" id="MobiDB-lite"/>
    </source>
</evidence>
<dbReference type="PANTHER" id="PTHR42470">
    <property type="entry name" value="VAST DOMAIN-CONTAINING PROTEIN"/>
    <property type="match status" value="1"/>
</dbReference>
<dbReference type="AlphaFoldDB" id="A0AA40CXM0"/>
<feature type="region of interest" description="Disordered" evidence="1">
    <location>
        <begin position="58"/>
        <end position="87"/>
    </location>
</feature>
<evidence type="ECO:0000313" key="3">
    <source>
        <dbReference type="Proteomes" id="UP001174936"/>
    </source>
</evidence>
<organism evidence="2 3">
    <name type="scientific">Cercophora newfieldiana</name>
    <dbReference type="NCBI Taxonomy" id="92897"/>
    <lineage>
        <taxon>Eukaryota</taxon>
        <taxon>Fungi</taxon>
        <taxon>Dikarya</taxon>
        <taxon>Ascomycota</taxon>
        <taxon>Pezizomycotina</taxon>
        <taxon>Sordariomycetes</taxon>
        <taxon>Sordariomycetidae</taxon>
        <taxon>Sordariales</taxon>
        <taxon>Lasiosphaeriaceae</taxon>
        <taxon>Cercophora</taxon>
    </lineage>
</organism>
<keyword evidence="3" id="KW-1185">Reference proteome</keyword>
<dbReference type="PANTHER" id="PTHR42470:SF1">
    <property type="entry name" value="VAST DOMAIN-CONTAINING PROTEIN"/>
    <property type="match status" value="1"/>
</dbReference>
<accession>A0AA40CXM0</accession>
<dbReference type="Proteomes" id="UP001174936">
    <property type="component" value="Unassembled WGS sequence"/>
</dbReference>